<dbReference type="InterPro" id="IPR042163">
    <property type="entry name" value="PHF12"/>
</dbReference>
<evidence type="ECO:0000259" key="2">
    <source>
        <dbReference type="Pfam" id="PF23209"/>
    </source>
</evidence>
<sequence>MIVQLELVKAELVAYNKKSSRGQMDEAHPIGIMGLSLVGEIQMGHTSDQLESVERRLIAYLCVAKPVRRSNFSRLNYRGFYTFILERKDEIISVASVRIHGTRLAEMPFIGTRNMYRRQGMCRRLLSGIESALSSLNVEKLIIPAISELKDTWINAFGFKPLEASEKLEVRSINILVFPGTGSLQKPLLKNHSSKYYNSPTDGVGVFEHVIKHHYETKAACDSSDLSAAEANLPNLVKTMNDCRNKAEYEGENLLPSRISDESADSNIRYSLKNADVVCTNTSLEECSTSSHDEDKSQMDLTSDKKTGLIGITSDNMEKK</sequence>
<accession>A0A8J5FDA4</accession>
<dbReference type="InterPro" id="IPR016181">
    <property type="entry name" value="Acyl_CoA_acyltransferase"/>
</dbReference>
<keyword evidence="4" id="KW-1185">Reference proteome</keyword>
<dbReference type="GO" id="GO:0005634">
    <property type="term" value="C:nucleus"/>
    <property type="evidence" value="ECO:0007669"/>
    <property type="project" value="TreeGrafter"/>
</dbReference>
<dbReference type="Proteomes" id="UP000734854">
    <property type="component" value="Unassembled WGS sequence"/>
</dbReference>
<protein>
    <recommendedName>
        <fullName evidence="2">Increased DNA methylation 1 C-terminal domain-containing protein</fullName>
    </recommendedName>
</protein>
<dbReference type="PANTHER" id="PTHR46309">
    <property type="entry name" value="PHD FINGER PROTEIN 12"/>
    <property type="match status" value="1"/>
</dbReference>
<reference evidence="3 4" key="1">
    <citation type="submission" date="2020-08" db="EMBL/GenBank/DDBJ databases">
        <title>Plant Genome Project.</title>
        <authorList>
            <person name="Zhang R.-G."/>
        </authorList>
    </citation>
    <scope>NUCLEOTIDE SEQUENCE [LARGE SCALE GENOMIC DNA]</scope>
    <source>
        <tissue evidence="3">Rhizome</tissue>
    </source>
</reference>
<dbReference type="InterPro" id="IPR056511">
    <property type="entry name" value="IDM1_C"/>
</dbReference>
<feature type="compositionally biased region" description="Basic and acidic residues" evidence="1">
    <location>
        <begin position="291"/>
        <end position="307"/>
    </location>
</feature>
<evidence type="ECO:0000313" key="4">
    <source>
        <dbReference type="Proteomes" id="UP000734854"/>
    </source>
</evidence>
<organism evidence="3 4">
    <name type="scientific">Zingiber officinale</name>
    <name type="common">Ginger</name>
    <name type="synonym">Amomum zingiber</name>
    <dbReference type="NCBI Taxonomy" id="94328"/>
    <lineage>
        <taxon>Eukaryota</taxon>
        <taxon>Viridiplantae</taxon>
        <taxon>Streptophyta</taxon>
        <taxon>Embryophyta</taxon>
        <taxon>Tracheophyta</taxon>
        <taxon>Spermatophyta</taxon>
        <taxon>Magnoliopsida</taxon>
        <taxon>Liliopsida</taxon>
        <taxon>Zingiberales</taxon>
        <taxon>Zingiberaceae</taxon>
        <taxon>Zingiber</taxon>
    </lineage>
</organism>
<dbReference type="SUPFAM" id="SSF55729">
    <property type="entry name" value="Acyl-CoA N-acyltransferases (Nat)"/>
    <property type="match status" value="1"/>
</dbReference>
<comment type="caution">
    <text evidence="3">The sequence shown here is derived from an EMBL/GenBank/DDBJ whole genome shotgun (WGS) entry which is preliminary data.</text>
</comment>
<gene>
    <name evidence="3" type="ORF">ZIOFF_053310</name>
</gene>
<feature type="domain" description="Increased DNA methylation 1 C-terminal" evidence="2">
    <location>
        <begin position="68"/>
        <end position="187"/>
    </location>
</feature>
<dbReference type="PANTHER" id="PTHR46309:SF1">
    <property type="entry name" value="PHD FINGER PROTEIN 12"/>
    <property type="match status" value="1"/>
</dbReference>
<dbReference type="Pfam" id="PF23209">
    <property type="entry name" value="IDM1_C"/>
    <property type="match status" value="1"/>
</dbReference>
<dbReference type="GO" id="GO:0006357">
    <property type="term" value="P:regulation of transcription by RNA polymerase II"/>
    <property type="evidence" value="ECO:0007669"/>
    <property type="project" value="TreeGrafter"/>
</dbReference>
<proteinExistence type="predicted"/>
<dbReference type="EMBL" id="JACMSC010000015">
    <property type="protein sequence ID" value="KAG6484785.1"/>
    <property type="molecule type" value="Genomic_DNA"/>
</dbReference>
<dbReference type="Gene3D" id="3.40.630.30">
    <property type="match status" value="1"/>
</dbReference>
<feature type="region of interest" description="Disordered" evidence="1">
    <location>
        <begin position="286"/>
        <end position="320"/>
    </location>
</feature>
<evidence type="ECO:0000256" key="1">
    <source>
        <dbReference type="SAM" id="MobiDB-lite"/>
    </source>
</evidence>
<dbReference type="GO" id="GO:0003714">
    <property type="term" value="F:transcription corepressor activity"/>
    <property type="evidence" value="ECO:0007669"/>
    <property type="project" value="InterPro"/>
</dbReference>
<dbReference type="AlphaFoldDB" id="A0A8J5FDA4"/>
<dbReference type="CDD" id="cd04301">
    <property type="entry name" value="NAT_SF"/>
    <property type="match status" value="1"/>
</dbReference>
<evidence type="ECO:0000313" key="3">
    <source>
        <dbReference type="EMBL" id="KAG6484785.1"/>
    </source>
</evidence>
<name>A0A8J5FDA4_ZINOF</name>